<organism evidence="1 2">
    <name type="scientific">Sphingopyxis flava</name>
    <dbReference type="NCBI Taxonomy" id="1507287"/>
    <lineage>
        <taxon>Bacteria</taxon>
        <taxon>Pseudomonadati</taxon>
        <taxon>Pseudomonadota</taxon>
        <taxon>Alphaproteobacteria</taxon>
        <taxon>Sphingomonadales</taxon>
        <taxon>Sphingomonadaceae</taxon>
        <taxon>Sphingopyxis</taxon>
    </lineage>
</organism>
<name>A0A1T5FUC5_9SPHN</name>
<dbReference type="Proteomes" id="UP000190044">
    <property type="component" value="Unassembled WGS sequence"/>
</dbReference>
<proteinExistence type="predicted"/>
<dbReference type="RefSeq" id="WP_139375883.1">
    <property type="nucleotide sequence ID" value="NZ_FUYP01000045.1"/>
</dbReference>
<protein>
    <submittedName>
        <fullName evidence="1">Uncharacterized protein</fullName>
    </submittedName>
</protein>
<gene>
    <name evidence="1" type="ORF">SAMN06295937_104517</name>
</gene>
<accession>A0A1T5FUC5</accession>
<dbReference type="EMBL" id="FUYP01000045">
    <property type="protein sequence ID" value="SKB99742.1"/>
    <property type="molecule type" value="Genomic_DNA"/>
</dbReference>
<dbReference type="SUPFAM" id="SSF48498">
    <property type="entry name" value="Tetracyclin repressor-like, C-terminal domain"/>
    <property type="match status" value="1"/>
</dbReference>
<reference evidence="2" key="1">
    <citation type="submission" date="2017-02" db="EMBL/GenBank/DDBJ databases">
        <authorList>
            <person name="Varghese N."/>
            <person name="Submissions S."/>
        </authorList>
    </citation>
    <scope>NUCLEOTIDE SEQUENCE [LARGE SCALE GENOMIC DNA]</scope>
    <source>
        <strain evidence="2">R11H</strain>
    </source>
</reference>
<evidence type="ECO:0000313" key="2">
    <source>
        <dbReference type="Proteomes" id="UP000190044"/>
    </source>
</evidence>
<evidence type="ECO:0000313" key="1">
    <source>
        <dbReference type="EMBL" id="SKB99742.1"/>
    </source>
</evidence>
<dbReference type="InterPro" id="IPR036271">
    <property type="entry name" value="Tet_transcr_reg_TetR-rel_C_sf"/>
</dbReference>
<sequence>MFKLAEQRGELNPALTPRHCRFIMIGTLRGLSEFHLGGVDLSGTDLMDRWIDTLIRGVVNDRGS</sequence>
<dbReference type="AlphaFoldDB" id="A0A1T5FUC5"/>
<keyword evidence="2" id="KW-1185">Reference proteome</keyword>